<comment type="similarity">
    <text evidence="2 10">Belongs to the Mediator complex subunit 21 family.</text>
</comment>
<feature type="region of interest" description="Disordered" evidence="12">
    <location>
        <begin position="53"/>
        <end position="83"/>
    </location>
</feature>
<dbReference type="EMBL" id="FP929135">
    <property type="protein sequence ID" value="CBX99148.1"/>
    <property type="molecule type" value="Genomic_DNA"/>
</dbReference>
<dbReference type="Gene3D" id="6.10.280.10">
    <property type="entry name" value="Mediator complex, subunit Med21"/>
    <property type="match status" value="1"/>
</dbReference>
<proteinExistence type="inferred from homology"/>
<dbReference type="GO" id="GO:0016592">
    <property type="term" value="C:mediator complex"/>
    <property type="evidence" value="ECO:0007669"/>
    <property type="project" value="UniProtKB-UniRule"/>
</dbReference>
<reference evidence="14" key="1">
    <citation type="journal article" date="2011" name="Nat. Commun.">
        <title>Effector diversification within compartments of the Leptosphaeria maculans genome affected by Repeat-Induced Point mutations.</title>
        <authorList>
            <person name="Rouxel T."/>
            <person name="Grandaubert J."/>
            <person name="Hane J.K."/>
            <person name="Hoede C."/>
            <person name="van de Wouw A.P."/>
            <person name="Couloux A."/>
            <person name="Dominguez V."/>
            <person name="Anthouard V."/>
            <person name="Bally P."/>
            <person name="Bourras S."/>
            <person name="Cozijnsen A.J."/>
            <person name="Ciuffetti L.M."/>
            <person name="Degrave A."/>
            <person name="Dilmaghani A."/>
            <person name="Duret L."/>
            <person name="Fudal I."/>
            <person name="Goodwin S.B."/>
            <person name="Gout L."/>
            <person name="Glaser N."/>
            <person name="Linglin J."/>
            <person name="Kema G.H.J."/>
            <person name="Lapalu N."/>
            <person name="Lawrence C.B."/>
            <person name="May K."/>
            <person name="Meyer M."/>
            <person name="Ollivier B."/>
            <person name="Poulain J."/>
            <person name="Schoch C.L."/>
            <person name="Simon A."/>
            <person name="Spatafora J.W."/>
            <person name="Stachowiak A."/>
            <person name="Turgeon B.G."/>
            <person name="Tyler B.M."/>
            <person name="Vincent D."/>
            <person name="Weissenbach J."/>
            <person name="Amselem J."/>
            <person name="Quesneville H."/>
            <person name="Oliver R.P."/>
            <person name="Wincker P."/>
            <person name="Balesdent M.-H."/>
            <person name="Howlett B.J."/>
        </authorList>
    </citation>
    <scope>NUCLEOTIDE SEQUENCE [LARGE SCALE GENOMIC DNA]</scope>
    <source>
        <strain evidence="14">JN3 / isolate v23.1.3 / race Av1-4-5-6-7-8</strain>
    </source>
</reference>
<organism evidence="13 14">
    <name type="scientific">Leptosphaeria maculans (strain JN3 / isolate v23.1.3 / race Av1-4-5-6-7-8)</name>
    <name type="common">Blackleg fungus</name>
    <name type="synonym">Phoma lingam</name>
    <dbReference type="NCBI Taxonomy" id="985895"/>
    <lineage>
        <taxon>Eukaryota</taxon>
        <taxon>Fungi</taxon>
        <taxon>Dikarya</taxon>
        <taxon>Ascomycota</taxon>
        <taxon>Pezizomycotina</taxon>
        <taxon>Dothideomycetes</taxon>
        <taxon>Pleosporomycetidae</taxon>
        <taxon>Pleosporales</taxon>
        <taxon>Pleosporineae</taxon>
        <taxon>Leptosphaeriaceae</taxon>
        <taxon>Plenodomus</taxon>
        <taxon>Plenodomus lingam/Leptosphaeria maculans species complex</taxon>
    </lineage>
</organism>
<dbReference type="AlphaFoldDB" id="E5A6A3"/>
<evidence type="ECO:0000313" key="13">
    <source>
        <dbReference type="EMBL" id="CBX99148.1"/>
    </source>
</evidence>
<feature type="compositionally biased region" description="Polar residues" evidence="12">
    <location>
        <begin position="53"/>
        <end position="75"/>
    </location>
</feature>
<comment type="subunit">
    <text evidence="3 10">Component of the Mediator complex.</text>
</comment>
<dbReference type="Pfam" id="PF11221">
    <property type="entry name" value="Med21"/>
    <property type="match status" value="1"/>
</dbReference>
<evidence type="ECO:0000256" key="1">
    <source>
        <dbReference type="ARBA" id="ARBA00004123"/>
    </source>
</evidence>
<evidence type="ECO:0000256" key="12">
    <source>
        <dbReference type="SAM" id="MobiDB-lite"/>
    </source>
</evidence>
<keyword evidence="5 10" id="KW-0805">Transcription regulation</keyword>
<keyword evidence="11" id="KW-0175">Coiled coil</keyword>
<keyword evidence="14" id="KW-1185">Reference proteome</keyword>
<dbReference type="InParanoid" id="E5A6A3"/>
<comment type="function">
    <text evidence="9 10">Component of the Mediator complex, a coactivator involved in the regulated transcription of nearly all RNA polymerase II-dependent genes. Mediator functions as a bridge to convey information from gene-specific regulatory proteins to the basal RNA polymerase II transcription machinery. Mediator is recruited to promoters by direct interactions with regulatory proteins and serves as a scaffold for the assembly of a functional preinitiation complex with RNA polymerase II and the general transcription factors.</text>
</comment>
<evidence type="ECO:0000313" key="14">
    <source>
        <dbReference type="Proteomes" id="UP000002668"/>
    </source>
</evidence>
<evidence type="ECO:0000256" key="5">
    <source>
        <dbReference type="ARBA" id="ARBA00023015"/>
    </source>
</evidence>
<protein>
    <recommendedName>
        <fullName evidence="4 10">Mediator of RNA polymerase II transcription subunit 21</fullName>
    </recommendedName>
</protein>
<dbReference type="GO" id="GO:0003712">
    <property type="term" value="F:transcription coregulator activity"/>
    <property type="evidence" value="ECO:0007669"/>
    <property type="project" value="TreeGrafter"/>
</dbReference>
<dbReference type="InterPro" id="IPR037212">
    <property type="entry name" value="Med7/Med21-like"/>
</dbReference>
<evidence type="ECO:0000256" key="8">
    <source>
        <dbReference type="ARBA" id="ARBA00023242"/>
    </source>
</evidence>
<evidence type="ECO:0000256" key="9">
    <source>
        <dbReference type="ARBA" id="ARBA00025687"/>
    </source>
</evidence>
<dbReference type="SUPFAM" id="SSF140718">
    <property type="entry name" value="Mediator hinge subcomplex-like"/>
    <property type="match status" value="1"/>
</dbReference>
<accession>E5A6A3</accession>
<dbReference type="RefSeq" id="XP_003842627.1">
    <property type="nucleotide sequence ID" value="XM_003842579.1"/>
</dbReference>
<keyword evidence="7 10" id="KW-0804">Transcription</keyword>
<dbReference type="GO" id="GO:0006357">
    <property type="term" value="P:regulation of transcription by RNA polymerase II"/>
    <property type="evidence" value="ECO:0007669"/>
    <property type="project" value="TreeGrafter"/>
</dbReference>
<keyword evidence="8 10" id="KW-0539">Nucleus</keyword>
<evidence type="ECO:0000256" key="3">
    <source>
        <dbReference type="ARBA" id="ARBA00011837"/>
    </source>
</evidence>
<sequence length="164" mass="18556">MGDILTQMQDELDLLLHRMSTSLRWIRENAPPSVPPGQQRLDTFAELEARNAVESNATQTATAPSALTQAPTAAPNTRGPVPKEEFEKDIKDFAQDVVSKEQQIEELIAHLPGLDFSEKEQVERMKELERQLEELEVERVEAVKERERMLNLVEGKLRGVGRAK</sequence>
<evidence type="ECO:0000256" key="6">
    <source>
        <dbReference type="ARBA" id="ARBA00023159"/>
    </source>
</evidence>
<evidence type="ECO:0000256" key="7">
    <source>
        <dbReference type="ARBA" id="ARBA00023163"/>
    </source>
</evidence>
<dbReference type="Proteomes" id="UP000002668">
    <property type="component" value="Genome"/>
</dbReference>
<dbReference type="VEuPathDB" id="FungiDB:LEMA_P083870.1"/>
<evidence type="ECO:0000256" key="10">
    <source>
        <dbReference type="RuleBase" id="RU366036"/>
    </source>
</evidence>
<dbReference type="STRING" id="985895.E5A6A3"/>
<dbReference type="eggNOG" id="KOG1510">
    <property type="taxonomic scope" value="Eukaryota"/>
</dbReference>
<comment type="subcellular location">
    <subcellularLocation>
        <location evidence="1 10">Nucleus</location>
    </subcellularLocation>
</comment>
<evidence type="ECO:0000256" key="4">
    <source>
        <dbReference type="ARBA" id="ARBA00019691"/>
    </source>
</evidence>
<dbReference type="PANTHER" id="PTHR13381">
    <property type="entry name" value="RNA POLYMERASE II HOLOENZYME COMPONENT SRB7"/>
    <property type="match status" value="1"/>
</dbReference>
<evidence type="ECO:0000256" key="11">
    <source>
        <dbReference type="SAM" id="Coils"/>
    </source>
</evidence>
<keyword evidence="6 10" id="KW-0010">Activator</keyword>
<feature type="coiled-coil region" evidence="11">
    <location>
        <begin position="83"/>
        <end position="152"/>
    </location>
</feature>
<dbReference type="HOGENOM" id="CLU_094271_1_1_1"/>
<dbReference type="OMA" id="LTTYHDH"/>
<gene>
    <name evidence="13" type="ORF">LEMA_P083870.1</name>
</gene>
<evidence type="ECO:0000256" key="2">
    <source>
        <dbReference type="ARBA" id="ARBA00005770"/>
    </source>
</evidence>
<dbReference type="OrthoDB" id="526653at2759"/>
<name>E5A6A3_LEPMJ</name>
<dbReference type="InterPro" id="IPR021384">
    <property type="entry name" value="Mediator_Med21"/>
</dbReference>
<dbReference type="PANTHER" id="PTHR13381:SF0">
    <property type="entry name" value="MEDIATOR OF RNA POLYMERASE II TRANSCRIPTION SUBUNIT 21"/>
    <property type="match status" value="1"/>
</dbReference>
<dbReference type="GeneID" id="13282522"/>